<dbReference type="PROSITE" id="PS51387">
    <property type="entry name" value="FAD_PCMH"/>
    <property type="match status" value="1"/>
</dbReference>
<keyword evidence="2" id="KW-0560">Oxidoreductase</keyword>
<dbReference type="AlphaFoldDB" id="A0A0D2XJA8"/>
<dbReference type="EnsemblFungi" id="FOXG_04017T0">
    <property type="protein sequence ID" value="FOXG_04017P0"/>
    <property type="gene ID" value="FOXG_04017"/>
</dbReference>
<dbReference type="Proteomes" id="UP000002489">
    <property type="component" value="Unassembled WGS sequence"/>
</dbReference>
<dbReference type="GO" id="GO:0071949">
    <property type="term" value="F:FAD binding"/>
    <property type="evidence" value="ECO:0007669"/>
    <property type="project" value="InterPro"/>
</dbReference>
<dbReference type="SUPFAM" id="SSF56176">
    <property type="entry name" value="FAD-binding/transporter-associated domain-like"/>
    <property type="match status" value="1"/>
</dbReference>
<reference evidence="7" key="1">
    <citation type="journal article" date="2012" name="Mol. Plant Microbe Interact.">
        <title>A highly conserved effector in Fusarium oxysporum is required for full virulence on Arabidopsis.</title>
        <authorList>
            <person name="Thatcher L.F."/>
            <person name="Gardiner D.M."/>
            <person name="Kazan K."/>
            <person name="Manners J."/>
        </authorList>
    </citation>
    <scope>NUCLEOTIDE SEQUENCE [LARGE SCALE GENOMIC DNA]</scope>
    <source>
        <strain evidence="7">Fo5176</strain>
    </source>
</reference>
<dbReference type="InterPro" id="IPR016166">
    <property type="entry name" value="FAD-bd_PCMH"/>
</dbReference>
<dbReference type="Pfam" id="PF08031">
    <property type="entry name" value="BBE"/>
    <property type="match status" value="1"/>
</dbReference>
<name>A0A0D2XJA8_FUSOF</name>
<feature type="region of interest" description="Disordered" evidence="3">
    <location>
        <begin position="67"/>
        <end position="87"/>
    </location>
</feature>
<evidence type="ECO:0000256" key="2">
    <source>
        <dbReference type="ARBA" id="ARBA00023002"/>
    </source>
</evidence>
<dbReference type="InterPro" id="IPR006094">
    <property type="entry name" value="Oxid_FAD_bind_N"/>
</dbReference>
<protein>
    <recommendedName>
        <fullName evidence="5">FAD-binding PCMH-type domain-containing protein</fullName>
    </recommendedName>
</protein>
<dbReference type="STRING" id="426428.A0A0D2XJA8"/>
<feature type="signal peptide" evidence="4">
    <location>
        <begin position="1"/>
        <end position="20"/>
    </location>
</feature>
<dbReference type="InterPro" id="IPR036318">
    <property type="entry name" value="FAD-bd_PCMH-like_sf"/>
</dbReference>
<reference evidence="6" key="2">
    <citation type="submission" date="2025-08" db="UniProtKB">
        <authorList>
            <consortium name="EnsemblFungi"/>
        </authorList>
    </citation>
    <scope>IDENTIFICATION</scope>
    <source>
        <strain evidence="6">4287 / CBS 123668 / FGSC 9935 / NRRL 34936</strain>
    </source>
</reference>
<feature type="domain" description="FAD-binding PCMH-type" evidence="5">
    <location>
        <begin position="81"/>
        <end position="270"/>
    </location>
</feature>
<dbReference type="Pfam" id="PF01565">
    <property type="entry name" value="FAD_binding_4"/>
    <property type="match status" value="1"/>
</dbReference>
<dbReference type="Gene3D" id="3.30.465.10">
    <property type="match status" value="1"/>
</dbReference>
<evidence type="ECO:0000256" key="3">
    <source>
        <dbReference type="SAM" id="MobiDB-lite"/>
    </source>
</evidence>
<evidence type="ECO:0000256" key="1">
    <source>
        <dbReference type="ARBA" id="ARBA00005466"/>
    </source>
</evidence>
<organism evidence="6 7">
    <name type="scientific">Fusarium oxysporum (strain Fo5176)</name>
    <name type="common">Fusarium vascular wilt</name>
    <dbReference type="NCBI Taxonomy" id="660025"/>
    <lineage>
        <taxon>Eukaryota</taxon>
        <taxon>Fungi</taxon>
        <taxon>Dikarya</taxon>
        <taxon>Ascomycota</taxon>
        <taxon>Pezizomycotina</taxon>
        <taxon>Sordariomycetes</taxon>
        <taxon>Hypocreomycetidae</taxon>
        <taxon>Hypocreales</taxon>
        <taxon>Nectriaceae</taxon>
        <taxon>Fusarium</taxon>
        <taxon>Fusarium oxysporum species complex</taxon>
    </lineage>
</organism>
<dbReference type="GO" id="GO:0016491">
    <property type="term" value="F:oxidoreductase activity"/>
    <property type="evidence" value="ECO:0007669"/>
    <property type="project" value="UniProtKB-KW"/>
</dbReference>
<accession>A0A0D2XJA8</accession>
<dbReference type="InterPro" id="IPR012951">
    <property type="entry name" value="BBE"/>
</dbReference>
<feature type="chain" id="PRO_5002255958" description="FAD-binding PCMH-type domain-containing protein" evidence="4">
    <location>
        <begin position="21"/>
        <end position="551"/>
    </location>
</feature>
<dbReference type="PANTHER" id="PTHR13878">
    <property type="entry name" value="GULONOLACTONE OXIDASE"/>
    <property type="match status" value="1"/>
</dbReference>
<dbReference type="InterPro" id="IPR050432">
    <property type="entry name" value="FAD-linked_Oxidoreductases_BP"/>
</dbReference>
<evidence type="ECO:0000256" key="4">
    <source>
        <dbReference type="SAM" id="SignalP"/>
    </source>
</evidence>
<dbReference type="Gene3D" id="3.40.462.20">
    <property type="match status" value="1"/>
</dbReference>
<sequence length="551" mass="60154">MQMTPSILGSLLALLASVHAAPSKAKEVGEHVQGDYLKEETFQLTDTSLSALDEIDPSHASLFYPNSTSKGRSTTHHVLGKSPVDPASVSPTHRLSCGRFTKVAHVNQLAVNFARSMNLRLVIKNTGHDFNGRSAGAGALSVWMQRFKSIQFLKSYKTKFYSGPALKVGAGVIGSELYEAAERYGITAVGGEGMSVGYAGGFLAGGGHSPMSPLYGMGADQVLSIEVVTANGRFVTANEHQNTDLFWALCGGGGSTFGVVTSYTVKVFPKIKAAIMSFSFTTSNTVSYNTFWRAVRAYWELIPTFNAAGNYEYWAVTHGEGDLLAFSFFPWFAPNHTLVELKTLVAPLFQTWKDLGIEFNVTESEHSSYYGAWAAGFPREVVGGAKTKTAGRLFPTENFKDAAKFNKTFDALKSLSDKGGQIIGFGITGGPGPYPDNAVNPAWRSAAMWAISVIDYPEGSSWDVVAEKSKTLTNDWMKPWREVTPGGGAYASEADVTEPNFQQSFYGTDKYKRLLSIKEKVDPYGLFYALQGVGSERWLLWNVLRMMRIER</sequence>
<evidence type="ECO:0000313" key="7">
    <source>
        <dbReference type="Proteomes" id="UP000002489"/>
    </source>
</evidence>
<evidence type="ECO:0000313" key="6">
    <source>
        <dbReference type="EnsemblFungi" id="FOXG_04017P0"/>
    </source>
</evidence>
<dbReference type="InterPro" id="IPR016169">
    <property type="entry name" value="FAD-bd_PCMH_sub2"/>
</dbReference>
<dbReference type="PANTHER" id="PTHR13878:SF91">
    <property type="entry name" value="FAD BINDING DOMAIN PROTEIN (AFU_ORTHOLOGUE AFUA_6G12070)-RELATED"/>
    <property type="match status" value="1"/>
</dbReference>
<evidence type="ECO:0000259" key="5">
    <source>
        <dbReference type="PROSITE" id="PS51387"/>
    </source>
</evidence>
<proteinExistence type="inferred from homology"/>
<comment type="similarity">
    <text evidence="1">Belongs to the oxygen-dependent FAD-linked oxidoreductase family.</text>
</comment>
<keyword evidence="4" id="KW-0732">Signal</keyword>